<evidence type="ECO:0000313" key="2">
    <source>
        <dbReference type="EMBL" id="GFY47004.1"/>
    </source>
</evidence>
<name>A0A8X6X542_9ARAC</name>
<dbReference type="Pfam" id="PF14529">
    <property type="entry name" value="Exo_endo_phos_2"/>
    <property type="match status" value="1"/>
</dbReference>
<dbReference type="InterPro" id="IPR036691">
    <property type="entry name" value="Endo/exonu/phosph_ase_sf"/>
</dbReference>
<dbReference type="Proteomes" id="UP000886998">
    <property type="component" value="Unassembled WGS sequence"/>
</dbReference>
<evidence type="ECO:0000313" key="3">
    <source>
        <dbReference type="Proteomes" id="UP000886998"/>
    </source>
</evidence>
<dbReference type="Gene3D" id="3.60.10.10">
    <property type="entry name" value="Endonuclease/exonuclease/phosphatase"/>
    <property type="match status" value="1"/>
</dbReference>
<organism evidence="2 3">
    <name type="scientific">Trichonephila inaurata madagascariensis</name>
    <dbReference type="NCBI Taxonomy" id="2747483"/>
    <lineage>
        <taxon>Eukaryota</taxon>
        <taxon>Metazoa</taxon>
        <taxon>Ecdysozoa</taxon>
        <taxon>Arthropoda</taxon>
        <taxon>Chelicerata</taxon>
        <taxon>Arachnida</taxon>
        <taxon>Araneae</taxon>
        <taxon>Araneomorphae</taxon>
        <taxon>Entelegynae</taxon>
        <taxon>Araneoidea</taxon>
        <taxon>Nephilidae</taxon>
        <taxon>Trichonephila</taxon>
        <taxon>Trichonephila inaurata</taxon>
    </lineage>
</organism>
<keyword evidence="2" id="KW-0808">Transferase</keyword>
<dbReference type="GO" id="GO:0003964">
    <property type="term" value="F:RNA-directed DNA polymerase activity"/>
    <property type="evidence" value="ECO:0007669"/>
    <property type="project" value="UniProtKB-KW"/>
</dbReference>
<dbReference type="PANTHER" id="PTHR33273">
    <property type="entry name" value="DOMAIN-CONTAINING PROTEIN, PUTATIVE-RELATED"/>
    <property type="match status" value="1"/>
</dbReference>
<dbReference type="PANTHER" id="PTHR33273:SF4">
    <property type="entry name" value="ENDONUCLEASE_EXONUCLEASE_PHOSPHATASE DOMAIN-CONTAINING PROTEIN"/>
    <property type="match status" value="1"/>
</dbReference>
<keyword evidence="3" id="KW-1185">Reference proteome</keyword>
<dbReference type="InterPro" id="IPR005135">
    <property type="entry name" value="Endo/exonuclease/phosphatase"/>
</dbReference>
<dbReference type="OrthoDB" id="409048at2759"/>
<sequence length="233" mass="26353">MDLTSRSRESGSSGEGKHLNIFNMYHPHDLKSLPTDLQDLFTVGTICLGDLNIKHPIWGCSTENSRGTELNDILDDKRFSILNDGTATHFSYSYNTKKALEISIASSDLGPSCKWTLLENLESDHLPIFIELKNRQLVPTSNNKQWIFKKADWQSFAEAVDNGIKSIPLKNIVDLNWCSFKEMILRAAKKYIPRGKLKNRKPYLSSKSPLLCSLCCKKEKESLKIGTLTEAIM</sequence>
<gene>
    <name evidence="2" type="primary">X975_24845</name>
    <name evidence="2" type="ORF">TNIN_49391</name>
</gene>
<dbReference type="AlphaFoldDB" id="A0A8X6X542"/>
<accession>A0A8X6X542</accession>
<feature type="domain" description="Endonuclease/exonuclease/phosphatase" evidence="1">
    <location>
        <begin position="20"/>
        <end position="129"/>
    </location>
</feature>
<dbReference type="SUPFAM" id="SSF56219">
    <property type="entry name" value="DNase I-like"/>
    <property type="match status" value="1"/>
</dbReference>
<protein>
    <submittedName>
        <fullName evidence="2">RNA-directed DNA polymerase from mobile element jockey</fullName>
    </submittedName>
</protein>
<proteinExistence type="predicted"/>
<reference evidence="2" key="1">
    <citation type="submission" date="2020-08" db="EMBL/GenBank/DDBJ databases">
        <title>Multicomponent nature underlies the extraordinary mechanical properties of spider dragline silk.</title>
        <authorList>
            <person name="Kono N."/>
            <person name="Nakamura H."/>
            <person name="Mori M."/>
            <person name="Yoshida Y."/>
            <person name="Ohtoshi R."/>
            <person name="Malay A.D."/>
            <person name="Moran D.A.P."/>
            <person name="Tomita M."/>
            <person name="Numata K."/>
            <person name="Arakawa K."/>
        </authorList>
    </citation>
    <scope>NUCLEOTIDE SEQUENCE</scope>
</reference>
<comment type="caution">
    <text evidence="2">The sequence shown here is derived from an EMBL/GenBank/DDBJ whole genome shotgun (WGS) entry which is preliminary data.</text>
</comment>
<evidence type="ECO:0000259" key="1">
    <source>
        <dbReference type="Pfam" id="PF14529"/>
    </source>
</evidence>
<keyword evidence="2" id="KW-0695">RNA-directed DNA polymerase</keyword>
<dbReference type="EMBL" id="BMAV01005706">
    <property type="protein sequence ID" value="GFY47004.1"/>
    <property type="molecule type" value="Genomic_DNA"/>
</dbReference>
<keyword evidence="2" id="KW-0548">Nucleotidyltransferase</keyword>